<keyword evidence="6 9" id="KW-0995">Kinetochore</keyword>
<dbReference type="AlphaFoldDB" id="A0A8S1C0J8"/>
<dbReference type="GO" id="GO:0007094">
    <property type="term" value="P:mitotic spindle assembly checkpoint signaling"/>
    <property type="evidence" value="ECO:0007669"/>
    <property type="project" value="UniProtKB-UniRule"/>
</dbReference>
<keyword evidence="4 9" id="KW-0132">Cell division</keyword>
<evidence type="ECO:0000256" key="2">
    <source>
        <dbReference type="ARBA" id="ARBA00009062"/>
    </source>
</evidence>
<dbReference type="EMBL" id="CADEPI010000003">
    <property type="protein sequence ID" value="CAB3360613.1"/>
    <property type="molecule type" value="Genomic_DNA"/>
</dbReference>
<keyword evidence="8 9" id="KW-0137">Centromere</keyword>
<gene>
    <name evidence="10" type="ORF">CLODIP_2_CD08746</name>
</gene>
<evidence type="ECO:0000256" key="6">
    <source>
        <dbReference type="ARBA" id="ARBA00022838"/>
    </source>
</evidence>
<proteinExistence type="inferred from homology"/>
<dbReference type="GO" id="GO:0051301">
    <property type="term" value="P:cell division"/>
    <property type="evidence" value="ECO:0007669"/>
    <property type="project" value="UniProtKB-UniRule"/>
</dbReference>
<sequence length="622" mass="70443">MSLYVSTGGWSIKFVKNSKLHELICRKLKMKVEQTEKDVSLASQQQSLLKGLIENHRLEWSKHFRECQPLITLTEEPPSFMRVLGTNCRKRFLVVSNAAVVAKADTTTAQLEQTVKKELVAPVGLEIAGCPLESPFTAEEMELLNSRLTVLNINFFPLDIYNPLPSKFARNILFCPNDAASVIVICNDKSSCTPGMSVIFGTSSFDCISDTTIQASCLGPLTASELKEIRDKTFMSNSKIVKATLKAEYLQPTHLVEGVDSSENAKADCFHVKMTWNNPKQHNSDIPAPQLAGTVADIQITLQDNFSRWQCGKIWEEINLLRSIAKLVAGPKIESDAPLPAVNGIPIDKTIFEMLNAGVDIENELTSLKQLFQVVSDGARPFVDVTDLIWNLLKYKSDIGEIARELEHTMKQSVVHDFAVQPSNPSDLGKLCRTLYEWKDATLITVPDARQTLLHMLQIGFLKVKRDFIFVAKQSEMMVFNVLTKALDQTNWPKKIEKLSQVFQAFELALRAEEWLHLKKDGLSDLFVKALDTPFLEEICVSMQSHHLSHIITSYEPVIRRWDMELSKGVTTIHQRFVASQYPLFSWRVEKPQNDESLIEEQDKEMKFHCALLFEQKRPVRC</sequence>
<evidence type="ECO:0000256" key="3">
    <source>
        <dbReference type="ARBA" id="ARBA00022454"/>
    </source>
</evidence>
<keyword evidence="5 9" id="KW-0498">Mitosis</keyword>
<evidence type="ECO:0000256" key="7">
    <source>
        <dbReference type="ARBA" id="ARBA00023306"/>
    </source>
</evidence>
<dbReference type="PANTHER" id="PTHR15995:SF1">
    <property type="entry name" value="PROTEIN ZWILCH HOMOLOG"/>
    <property type="match status" value="1"/>
</dbReference>
<evidence type="ECO:0000256" key="4">
    <source>
        <dbReference type="ARBA" id="ARBA00022618"/>
    </source>
</evidence>
<dbReference type="Gene3D" id="1.20.58.730">
    <property type="match status" value="1"/>
</dbReference>
<comment type="subcellular location">
    <subcellularLocation>
        <location evidence="1 9">Chromosome</location>
        <location evidence="1 9">Centromere</location>
        <location evidence="1 9">Kinetochore</location>
    </subcellularLocation>
</comment>
<evidence type="ECO:0000256" key="9">
    <source>
        <dbReference type="RuleBase" id="RU369076"/>
    </source>
</evidence>
<dbReference type="Pfam" id="PF09817">
    <property type="entry name" value="Zwilch"/>
    <property type="match status" value="1"/>
</dbReference>
<dbReference type="Proteomes" id="UP000494165">
    <property type="component" value="Unassembled WGS sequence"/>
</dbReference>
<organism evidence="10 11">
    <name type="scientific">Cloeon dipterum</name>
    <dbReference type="NCBI Taxonomy" id="197152"/>
    <lineage>
        <taxon>Eukaryota</taxon>
        <taxon>Metazoa</taxon>
        <taxon>Ecdysozoa</taxon>
        <taxon>Arthropoda</taxon>
        <taxon>Hexapoda</taxon>
        <taxon>Insecta</taxon>
        <taxon>Pterygota</taxon>
        <taxon>Palaeoptera</taxon>
        <taxon>Ephemeroptera</taxon>
        <taxon>Pisciforma</taxon>
        <taxon>Baetidae</taxon>
        <taxon>Cloeon</taxon>
    </lineage>
</organism>
<accession>A0A8S1C0J8</accession>
<name>A0A8S1C0J8_9INSE</name>
<dbReference type="GO" id="GO:1990423">
    <property type="term" value="C:RZZ complex"/>
    <property type="evidence" value="ECO:0007669"/>
    <property type="project" value="UniProtKB-UniRule"/>
</dbReference>
<evidence type="ECO:0000313" key="10">
    <source>
        <dbReference type="EMBL" id="CAB3360613.1"/>
    </source>
</evidence>
<comment type="subunit">
    <text evidence="9">Component of the RZZ complex.</text>
</comment>
<dbReference type="InterPro" id="IPR018630">
    <property type="entry name" value="Zwilch"/>
</dbReference>
<dbReference type="GO" id="GO:0034501">
    <property type="term" value="P:protein localization to kinetochore"/>
    <property type="evidence" value="ECO:0007669"/>
    <property type="project" value="UniProtKB-UniRule"/>
</dbReference>
<evidence type="ECO:0000313" key="11">
    <source>
        <dbReference type="Proteomes" id="UP000494165"/>
    </source>
</evidence>
<comment type="caution">
    <text evidence="10">The sequence shown here is derived from an EMBL/GenBank/DDBJ whole genome shotgun (WGS) entry which is preliminary data.</text>
</comment>
<keyword evidence="7 9" id="KW-0131">Cell cycle</keyword>
<dbReference type="PANTHER" id="PTHR15995">
    <property type="entry name" value="PROTEIN ZWILCH HOMOLOG"/>
    <property type="match status" value="1"/>
</dbReference>
<comment type="similarity">
    <text evidence="2 9">Belongs to the ZWILCH family.</text>
</comment>
<protein>
    <recommendedName>
        <fullName evidence="9">Protein zwilch</fullName>
    </recommendedName>
</protein>
<evidence type="ECO:0000256" key="5">
    <source>
        <dbReference type="ARBA" id="ARBA00022776"/>
    </source>
</evidence>
<keyword evidence="3 9" id="KW-0158">Chromosome</keyword>
<keyword evidence="11" id="KW-1185">Reference proteome</keyword>
<evidence type="ECO:0000256" key="8">
    <source>
        <dbReference type="ARBA" id="ARBA00023328"/>
    </source>
</evidence>
<evidence type="ECO:0000256" key="1">
    <source>
        <dbReference type="ARBA" id="ARBA00004629"/>
    </source>
</evidence>
<comment type="function">
    <text evidence="9">Essential component of the mitotic checkpoint, which prevents cells from prematurely exiting mitosis. Required for the assembly of the dynein-dynactin and MAD1-MAD2 complexes onto kinetochores. Its function related to the spindle assembly machinery is proposed to depend on its association in the mitotic RZZ complex.</text>
</comment>
<reference evidence="10 11" key="1">
    <citation type="submission" date="2020-04" db="EMBL/GenBank/DDBJ databases">
        <authorList>
            <person name="Alioto T."/>
            <person name="Alioto T."/>
            <person name="Gomez Garrido J."/>
        </authorList>
    </citation>
    <scope>NUCLEOTIDE SEQUENCE [LARGE SCALE GENOMIC DNA]</scope>
</reference>